<feature type="non-terminal residue" evidence="3">
    <location>
        <position position="1"/>
    </location>
</feature>
<dbReference type="Proteomes" id="UP000310200">
    <property type="component" value="Unassembled WGS sequence"/>
</dbReference>
<accession>A0A4S2L6N1</accession>
<proteinExistence type="predicted"/>
<feature type="compositionally biased region" description="Low complexity" evidence="1">
    <location>
        <begin position="211"/>
        <end position="231"/>
    </location>
</feature>
<feature type="region of interest" description="Disordered" evidence="1">
    <location>
        <begin position="211"/>
        <end position="240"/>
    </location>
</feature>
<protein>
    <submittedName>
        <fullName evidence="3">Uncharacterized protein</fullName>
    </submittedName>
</protein>
<keyword evidence="2" id="KW-0472">Membrane</keyword>
<evidence type="ECO:0000256" key="1">
    <source>
        <dbReference type="SAM" id="MobiDB-lite"/>
    </source>
</evidence>
<gene>
    <name evidence="3" type="ORF">DBV15_07596</name>
</gene>
<organism evidence="3 4">
    <name type="scientific">Temnothorax longispinosus</name>
    <dbReference type="NCBI Taxonomy" id="300112"/>
    <lineage>
        <taxon>Eukaryota</taxon>
        <taxon>Metazoa</taxon>
        <taxon>Ecdysozoa</taxon>
        <taxon>Arthropoda</taxon>
        <taxon>Hexapoda</taxon>
        <taxon>Insecta</taxon>
        <taxon>Pterygota</taxon>
        <taxon>Neoptera</taxon>
        <taxon>Endopterygota</taxon>
        <taxon>Hymenoptera</taxon>
        <taxon>Apocrita</taxon>
        <taxon>Aculeata</taxon>
        <taxon>Formicoidea</taxon>
        <taxon>Formicidae</taxon>
        <taxon>Myrmicinae</taxon>
        <taxon>Temnothorax</taxon>
    </lineage>
</organism>
<reference evidence="3 4" key="1">
    <citation type="journal article" date="2019" name="Philos. Trans. R. Soc. Lond., B, Biol. Sci.">
        <title>Ant behaviour and brain gene expression of defending hosts depend on the ecological success of the intruding social parasite.</title>
        <authorList>
            <person name="Kaur R."/>
            <person name="Stoldt M."/>
            <person name="Jongepier E."/>
            <person name="Feldmeyer B."/>
            <person name="Menzel F."/>
            <person name="Bornberg-Bauer E."/>
            <person name="Foitzik S."/>
        </authorList>
    </citation>
    <scope>NUCLEOTIDE SEQUENCE [LARGE SCALE GENOMIC DNA]</scope>
    <source>
        <tissue evidence="3">Whole body</tissue>
    </source>
</reference>
<evidence type="ECO:0000313" key="4">
    <source>
        <dbReference type="Proteomes" id="UP000310200"/>
    </source>
</evidence>
<evidence type="ECO:0000256" key="2">
    <source>
        <dbReference type="SAM" id="Phobius"/>
    </source>
</evidence>
<dbReference type="EMBL" id="QBLH01000104">
    <property type="protein sequence ID" value="TGZ57916.1"/>
    <property type="molecule type" value="Genomic_DNA"/>
</dbReference>
<keyword evidence="2" id="KW-0812">Transmembrane</keyword>
<keyword evidence="4" id="KW-1185">Reference proteome</keyword>
<name>A0A4S2L6N1_9HYME</name>
<sequence>IETRKGYRSPSRVARCGFDYRSHSQQRASRISTALWTRNTTARAAAKSFLFALLRDIAPAAARADSRRRARIFIAEKCKGGRREYSPRGQSAPAKEGTDISRRKRRFRVVVPLFAVGIIIGLPGNPGRAARWLVRFRVRQWKPTTVQKEERRAGSSVAKGRKRGICMSERRDEAGDGRTRGRRAGFWLRIVANHFNCARSSLEPLMASSVSDTAASGSSGRSSTSRCSPPRTKTPRKRTRAMGWESHALLLLLTAGFEMFS</sequence>
<feature type="transmembrane region" description="Helical" evidence="2">
    <location>
        <begin position="107"/>
        <end position="124"/>
    </location>
</feature>
<keyword evidence="2" id="KW-1133">Transmembrane helix</keyword>
<evidence type="ECO:0000313" key="3">
    <source>
        <dbReference type="EMBL" id="TGZ57916.1"/>
    </source>
</evidence>
<comment type="caution">
    <text evidence="3">The sequence shown here is derived from an EMBL/GenBank/DDBJ whole genome shotgun (WGS) entry which is preliminary data.</text>
</comment>
<dbReference type="AlphaFoldDB" id="A0A4S2L6N1"/>